<dbReference type="InterPro" id="IPR029058">
    <property type="entry name" value="AB_hydrolase_fold"/>
</dbReference>
<dbReference type="KEGG" id="cvr:CHLNCDRAFT_145416"/>
<comment type="subcellular location">
    <subcellularLocation>
        <location evidence="6">Nucleus outer membrane</location>
        <topology evidence="6">Single-pass membrane protein</topology>
    </subcellularLocation>
</comment>
<dbReference type="PANTHER" id="PTHR12265">
    <property type="entry name" value="TRANSMEMBRANE PROTEIN 53"/>
    <property type="match status" value="1"/>
</dbReference>
<proteinExistence type="inferred from homology"/>
<evidence type="ECO:0000256" key="1">
    <source>
        <dbReference type="ARBA" id="ARBA00007387"/>
    </source>
</evidence>
<evidence type="ECO:0000256" key="7">
    <source>
        <dbReference type="SAM" id="Phobius"/>
    </source>
</evidence>
<name>E1ZED7_CHLVA</name>
<dbReference type="EMBL" id="GL433843">
    <property type="protein sequence ID" value="EFN56012.1"/>
    <property type="molecule type" value="Genomic_DNA"/>
</dbReference>
<sequence length="220" mass="24868">MERGVQAGFRLNLPEDKPLADTTPLVVVLGWYGAQDRHVANFLDSLGPALGQRKIVFFTFSNGGGFLLEQVDRLVHDTKQYRHLAPRIAGTMFDSAPCYMHHRAGSIAIGAGRSLPIRILASLVFYLGVAIMLMISPFRTSTYWRNMEQLRMGRKSLYLYSQDDPLCDPVKLDELVAARRRQLGDAQVAAVKWQRSQHVAHIRHHMREYTGALFGFLQTV</sequence>
<dbReference type="GO" id="GO:0005640">
    <property type="term" value="C:nuclear outer membrane"/>
    <property type="evidence" value="ECO:0007669"/>
    <property type="project" value="UniProtKB-SubCell"/>
</dbReference>
<evidence type="ECO:0000256" key="6">
    <source>
        <dbReference type="ARBA" id="ARBA00034303"/>
    </source>
</evidence>
<evidence type="ECO:0000313" key="9">
    <source>
        <dbReference type="Proteomes" id="UP000008141"/>
    </source>
</evidence>
<accession>E1ZED7</accession>
<evidence type="ECO:0000313" key="8">
    <source>
        <dbReference type="EMBL" id="EFN56012.1"/>
    </source>
</evidence>
<evidence type="ECO:0008006" key="10">
    <source>
        <dbReference type="Google" id="ProtNLM"/>
    </source>
</evidence>
<keyword evidence="3 7" id="KW-1133">Transmembrane helix</keyword>
<dbReference type="PANTHER" id="PTHR12265:SF30">
    <property type="entry name" value="TRANSMEMBRANE PROTEIN 53"/>
    <property type="match status" value="1"/>
</dbReference>
<dbReference type="eggNOG" id="KOG2521">
    <property type="taxonomic scope" value="Eukaryota"/>
</dbReference>
<reference evidence="8 9" key="1">
    <citation type="journal article" date="2010" name="Plant Cell">
        <title>The Chlorella variabilis NC64A genome reveals adaptation to photosymbiosis, coevolution with viruses, and cryptic sex.</title>
        <authorList>
            <person name="Blanc G."/>
            <person name="Duncan G."/>
            <person name="Agarkova I."/>
            <person name="Borodovsky M."/>
            <person name="Gurnon J."/>
            <person name="Kuo A."/>
            <person name="Lindquist E."/>
            <person name="Lucas S."/>
            <person name="Pangilinan J."/>
            <person name="Polle J."/>
            <person name="Salamov A."/>
            <person name="Terry A."/>
            <person name="Yamada T."/>
            <person name="Dunigan D.D."/>
            <person name="Grigoriev I.V."/>
            <person name="Claverie J.M."/>
            <person name="Van Etten J.L."/>
        </authorList>
    </citation>
    <scope>NUCLEOTIDE SEQUENCE [LARGE SCALE GENOMIC DNA]</scope>
    <source>
        <strain evidence="8 9">NC64A</strain>
    </source>
</reference>
<dbReference type="GeneID" id="17355377"/>
<feature type="transmembrane region" description="Helical" evidence="7">
    <location>
        <begin position="119"/>
        <end position="138"/>
    </location>
</feature>
<dbReference type="AlphaFoldDB" id="E1ZED7"/>
<dbReference type="SUPFAM" id="SSF53474">
    <property type="entry name" value="alpha/beta-Hydrolases"/>
    <property type="match status" value="1"/>
</dbReference>
<evidence type="ECO:0000256" key="4">
    <source>
        <dbReference type="ARBA" id="ARBA00023136"/>
    </source>
</evidence>
<evidence type="ECO:0000256" key="2">
    <source>
        <dbReference type="ARBA" id="ARBA00022692"/>
    </source>
</evidence>
<gene>
    <name evidence="8" type="ORF">CHLNCDRAFT_145416</name>
</gene>
<protein>
    <recommendedName>
        <fullName evidence="10">Transmembrane protein 53</fullName>
    </recommendedName>
</protein>
<dbReference type="OrthoDB" id="564271at2759"/>
<dbReference type="Proteomes" id="UP000008141">
    <property type="component" value="Unassembled WGS sequence"/>
</dbReference>
<keyword evidence="5" id="KW-0539">Nucleus</keyword>
<evidence type="ECO:0000256" key="5">
    <source>
        <dbReference type="ARBA" id="ARBA00023242"/>
    </source>
</evidence>
<keyword evidence="9" id="KW-1185">Reference proteome</keyword>
<dbReference type="InterPro" id="IPR008547">
    <property type="entry name" value="DUF829_TMEM53"/>
</dbReference>
<evidence type="ECO:0000256" key="3">
    <source>
        <dbReference type="ARBA" id="ARBA00022989"/>
    </source>
</evidence>
<dbReference type="InParanoid" id="E1ZED7"/>
<comment type="similarity">
    <text evidence="1">Belongs to the TMEM53 family.</text>
</comment>
<keyword evidence="2 7" id="KW-0812">Transmembrane</keyword>
<dbReference type="RefSeq" id="XP_005848114.1">
    <property type="nucleotide sequence ID" value="XM_005848052.1"/>
</dbReference>
<organism evidence="9">
    <name type="scientific">Chlorella variabilis</name>
    <name type="common">Green alga</name>
    <dbReference type="NCBI Taxonomy" id="554065"/>
    <lineage>
        <taxon>Eukaryota</taxon>
        <taxon>Viridiplantae</taxon>
        <taxon>Chlorophyta</taxon>
        <taxon>core chlorophytes</taxon>
        <taxon>Trebouxiophyceae</taxon>
        <taxon>Chlorellales</taxon>
        <taxon>Chlorellaceae</taxon>
        <taxon>Chlorella clade</taxon>
        <taxon>Chlorella</taxon>
    </lineage>
</organism>
<keyword evidence="4 7" id="KW-0472">Membrane</keyword>
<dbReference type="Pfam" id="PF05705">
    <property type="entry name" value="DUF829"/>
    <property type="match status" value="1"/>
</dbReference>